<evidence type="ECO:0000256" key="2">
    <source>
        <dbReference type="ARBA" id="ARBA00006717"/>
    </source>
</evidence>
<keyword evidence="15" id="KW-1185">Reference proteome</keyword>
<dbReference type="InterPro" id="IPR051021">
    <property type="entry name" value="Mito_Ser/Thr_phosphatase"/>
</dbReference>
<evidence type="ECO:0000256" key="8">
    <source>
        <dbReference type="ARBA" id="ARBA00039765"/>
    </source>
</evidence>
<evidence type="ECO:0000256" key="7">
    <source>
        <dbReference type="ARBA" id="ARBA00038605"/>
    </source>
</evidence>
<dbReference type="EC" id="3.1.3.16" evidence="3"/>
<organism evidence="14 15">
    <name type="scientific">Larinioides sclopetarius</name>
    <dbReference type="NCBI Taxonomy" id="280406"/>
    <lineage>
        <taxon>Eukaryota</taxon>
        <taxon>Metazoa</taxon>
        <taxon>Ecdysozoa</taxon>
        <taxon>Arthropoda</taxon>
        <taxon>Chelicerata</taxon>
        <taxon>Arachnida</taxon>
        <taxon>Araneae</taxon>
        <taxon>Araneomorphae</taxon>
        <taxon>Entelegynae</taxon>
        <taxon>Araneoidea</taxon>
        <taxon>Araneidae</taxon>
        <taxon>Larinioides</taxon>
    </lineage>
</organism>
<keyword evidence="13" id="KW-1133">Transmembrane helix</keyword>
<comment type="subcellular location">
    <subcellularLocation>
        <location evidence="1">Mitochondrion outer membrane</location>
    </subcellularLocation>
</comment>
<dbReference type="InterPro" id="IPR013078">
    <property type="entry name" value="His_Pase_superF_clade-1"/>
</dbReference>
<dbReference type="GO" id="GO:0004722">
    <property type="term" value="F:protein serine/threonine phosphatase activity"/>
    <property type="evidence" value="ECO:0007669"/>
    <property type="project" value="UniProtKB-EC"/>
</dbReference>
<evidence type="ECO:0000256" key="3">
    <source>
        <dbReference type="ARBA" id="ARBA00013081"/>
    </source>
</evidence>
<evidence type="ECO:0000256" key="1">
    <source>
        <dbReference type="ARBA" id="ARBA00004294"/>
    </source>
</evidence>
<dbReference type="GO" id="GO:0090141">
    <property type="term" value="P:positive regulation of mitochondrial fission"/>
    <property type="evidence" value="ECO:0007669"/>
    <property type="project" value="TreeGrafter"/>
</dbReference>
<dbReference type="PANTHER" id="PTHR20935:SF0">
    <property type="entry name" value="SERINE_THREONINE-PROTEIN PHOSPHATASE PGAM5, MITOCHONDRIAL"/>
    <property type="match status" value="1"/>
</dbReference>
<dbReference type="SMART" id="SM00855">
    <property type="entry name" value="PGAM"/>
    <property type="match status" value="1"/>
</dbReference>
<evidence type="ECO:0000256" key="5">
    <source>
        <dbReference type="ARBA" id="ARBA00022801"/>
    </source>
</evidence>
<dbReference type="EMBL" id="CAXIEN010000123">
    <property type="protein sequence ID" value="CAL1279562.1"/>
    <property type="molecule type" value="Genomic_DNA"/>
</dbReference>
<dbReference type="InterPro" id="IPR029033">
    <property type="entry name" value="His_PPase_superfam"/>
</dbReference>
<keyword evidence="5" id="KW-0378">Hydrolase</keyword>
<comment type="similarity">
    <text evidence="2">Belongs to the phosphoglycerate mutase family. BPG-dependent PGAM subfamily.</text>
</comment>
<evidence type="ECO:0000256" key="11">
    <source>
        <dbReference type="ARBA" id="ARBA00047761"/>
    </source>
</evidence>
<dbReference type="CDD" id="cd07067">
    <property type="entry name" value="HP_PGM_like"/>
    <property type="match status" value="1"/>
</dbReference>
<sequence length="282" mass="32635">MSRNIFKLKSRWLVLASGCSAVFGLYHYFKPDEIECQASINPYFHTPTKWDHNWDKRDVSSLIKPVKNESNSSEEKQLSEQKAKLTSTAARHIFLVRHGQYEDWKNDDKDRKLTPLGRQQAAILGERLKSLNFTYTKLIRSTMTRAIETSDIICKYLPTVPVETSDLLREGNPIPSEPPIGTWREEYKEYYEDGPRIEAAFRKYFHRAPPSQKTDSYEIIVCHANVIRYFTCRLLQVPPEAWLRFSLYHCSITWVVIGPSGEVCVFSVGDSGFMPQDKLTKS</sequence>
<name>A0AAV2A6G8_9ARAC</name>
<dbReference type="AlphaFoldDB" id="A0AAV2A6G8"/>
<dbReference type="GO" id="GO:0005741">
    <property type="term" value="C:mitochondrial outer membrane"/>
    <property type="evidence" value="ECO:0007669"/>
    <property type="project" value="UniProtKB-SubCell"/>
</dbReference>
<reference evidence="14 15" key="1">
    <citation type="submission" date="2024-04" db="EMBL/GenBank/DDBJ databases">
        <authorList>
            <person name="Rising A."/>
            <person name="Reimegard J."/>
            <person name="Sonavane S."/>
            <person name="Akerstrom W."/>
            <person name="Nylinder S."/>
            <person name="Hedman E."/>
            <person name="Kallberg Y."/>
        </authorList>
    </citation>
    <scope>NUCLEOTIDE SEQUENCE [LARGE SCALE GENOMIC DNA]</scope>
</reference>
<evidence type="ECO:0000313" key="15">
    <source>
        <dbReference type="Proteomes" id="UP001497382"/>
    </source>
</evidence>
<evidence type="ECO:0000256" key="6">
    <source>
        <dbReference type="ARBA" id="ARBA00037234"/>
    </source>
</evidence>
<keyword evidence="4" id="KW-0496">Mitochondrion</keyword>
<evidence type="ECO:0000256" key="13">
    <source>
        <dbReference type="SAM" id="Phobius"/>
    </source>
</evidence>
<gene>
    <name evidence="14" type="ORF">LARSCL_LOCUS10442</name>
</gene>
<dbReference type="SUPFAM" id="SSF53254">
    <property type="entry name" value="Phosphoglycerate mutase-like"/>
    <property type="match status" value="1"/>
</dbReference>
<comment type="subunit">
    <text evidence="7">Interacts with Pk92B/ASK1.</text>
</comment>
<evidence type="ECO:0000256" key="9">
    <source>
        <dbReference type="ARBA" id="ARBA00040722"/>
    </source>
</evidence>
<evidence type="ECO:0000313" key="14">
    <source>
        <dbReference type="EMBL" id="CAL1279562.1"/>
    </source>
</evidence>
<protein>
    <recommendedName>
        <fullName evidence="8">Serine/threonine-protein phosphatase PGAM5, mitochondrial</fullName>
        <ecNumber evidence="3">3.1.3.16</ecNumber>
    </recommendedName>
    <alternativeName>
        <fullName evidence="10">Phosphoglycerate mutase family member 5 homolog</fullName>
    </alternativeName>
    <alternativeName>
        <fullName evidence="9">Serine/threonine-protein phosphatase Pgam5, mitochondrial</fullName>
    </alternativeName>
</protein>
<feature type="transmembrane region" description="Helical" evidence="13">
    <location>
        <begin position="12"/>
        <end position="29"/>
    </location>
</feature>
<dbReference type="Pfam" id="PF00300">
    <property type="entry name" value="His_Phos_1"/>
    <property type="match status" value="1"/>
</dbReference>
<comment type="function">
    <text evidence="6">Displays phosphatase activity for serine/threonine residues, and dephosphorylates and activates Pk92B kinase. Has apparently no phosphoglycerate mutase activity.</text>
</comment>
<keyword evidence="13" id="KW-0472">Membrane</keyword>
<comment type="caution">
    <text evidence="14">The sequence shown here is derived from an EMBL/GenBank/DDBJ whole genome shotgun (WGS) entry which is preliminary data.</text>
</comment>
<evidence type="ECO:0000256" key="10">
    <source>
        <dbReference type="ARBA" id="ARBA00042520"/>
    </source>
</evidence>
<comment type="catalytic activity">
    <reaction evidence="11">
        <text>O-phospho-L-seryl-[protein] + H2O = L-seryl-[protein] + phosphate</text>
        <dbReference type="Rhea" id="RHEA:20629"/>
        <dbReference type="Rhea" id="RHEA-COMP:9863"/>
        <dbReference type="Rhea" id="RHEA-COMP:11604"/>
        <dbReference type="ChEBI" id="CHEBI:15377"/>
        <dbReference type="ChEBI" id="CHEBI:29999"/>
        <dbReference type="ChEBI" id="CHEBI:43474"/>
        <dbReference type="ChEBI" id="CHEBI:83421"/>
        <dbReference type="EC" id="3.1.3.16"/>
    </reaction>
</comment>
<keyword evidence="13" id="KW-0812">Transmembrane</keyword>
<keyword evidence="4" id="KW-1000">Mitochondrion outer membrane</keyword>
<accession>A0AAV2A6G8</accession>
<proteinExistence type="inferred from homology"/>
<comment type="catalytic activity">
    <reaction evidence="12">
        <text>O-phospho-L-threonyl-[protein] + H2O = L-threonyl-[protein] + phosphate</text>
        <dbReference type="Rhea" id="RHEA:47004"/>
        <dbReference type="Rhea" id="RHEA-COMP:11060"/>
        <dbReference type="Rhea" id="RHEA-COMP:11605"/>
        <dbReference type="ChEBI" id="CHEBI:15377"/>
        <dbReference type="ChEBI" id="CHEBI:30013"/>
        <dbReference type="ChEBI" id="CHEBI:43474"/>
        <dbReference type="ChEBI" id="CHEBI:61977"/>
        <dbReference type="EC" id="3.1.3.16"/>
    </reaction>
</comment>
<dbReference type="Proteomes" id="UP001497382">
    <property type="component" value="Unassembled WGS sequence"/>
</dbReference>
<evidence type="ECO:0000256" key="4">
    <source>
        <dbReference type="ARBA" id="ARBA00022787"/>
    </source>
</evidence>
<dbReference type="Gene3D" id="3.40.50.1240">
    <property type="entry name" value="Phosphoglycerate mutase-like"/>
    <property type="match status" value="1"/>
</dbReference>
<evidence type="ECO:0000256" key="12">
    <source>
        <dbReference type="ARBA" id="ARBA00048336"/>
    </source>
</evidence>
<dbReference type="PANTHER" id="PTHR20935">
    <property type="entry name" value="PHOSPHOGLYCERATE MUTASE-RELATED"/>
    <property type="match status" value="1"/>
</dbReference>